<organism evidence="1">
    <name type="scientific">viral metagenome</name>
    <dbReference type="NCBI Taxonomy" id="1070528"/>
    <lineage>
        <taxon>unclassified sequences</taxon>
        <taxon>metagenomes</taxon>
        <taxon>organismal metagenomes</taxon>
    </lineage>
</organism>
<dbReference type="AlphaFoldDB" id="A0A6C0HIY3"/>
<reference evidence="1" key="1">
    <citation type="journal article" date="2020" name="Nature">
        <title>Giant virus diversity and host interactions through global metagenomics.</title>
        <authorList>
            <person name="Schulz F."/>
            <person name="Roux S."/>
            <person name="Paez-Espino D."/>
            <person name="Jungbluth S."/>
            <person name="Walsh D.A."/>
            <person name="Denef V.J."/>
            <person name="McMahon K.D."/>
            <person name="Konstantinidis K.T."/>
            <person name="Eloe-Fadrosh E.A."/>
            <person name="Kyrpides N.C."/>
            <person name="Woyke T."/>
        </authorList>
    </citation>
    <scope>NUCLEOTIDE SEQUENCE</scope>
    <source>
        <strain evidence="1">GVMAG-M-3300023184-120</strain>
    </source>
</reference>
<sequence length="728" mass="80319">MNNNELSTSGAMPLKDNMSDGTNTFSLFRHRHMKSPLTTTTQETTKKKWYGNSSNRASSLISDERNDKEVGLVSKNVDNGVMTFTSHTNRNDVSQAISRARRGGYVVSNTVRSSRTNQVIDQTEDYYTPQPFNSILKSAYTSSLPSIEATSFTTLNRYMIKYGTAYLSIDASFNLVLTSELDKYSDILPKVLEAVRDPSNNNLSYRIDSDLDNIYSLDCSSATSKLQWSNNWGQAANTSCGYVQFEFLNNKLIAKGRQRISDASYNHSNDTQFNATGYYVCYNSTDKRFVLTLSINNAAIFTLYKSPIQADMPSEFNPYRIPYQPNKRVSISKYVGPTAKNTIAFMDRDVKRKVSSTYSGQVDVSGWSVNTDLAASIMLDTIFSTVNEENNSLRYDKAVYKAFRTAALKTTLGCNSIADGTIGQNTVPYVYFTNEVLNGVHHPFMVMASYSISDKPNRLVDVCRPPSDGTNYASDDVTRDATLQNYLIKIPMLNYGQVTSCTSLDKNTMLKTLLSDANASDSAGLTNVVTPYNYASISAIGVAVDGVVIYPVANNTLRPAQAQAEITNTGIHIGKGMGLHYHADGQGATQNNMNLYNTSDYISRKHPPLIGFGFDGIALYGQYDSNFTDMHGYYTGLDEFGGHEHGNYGYHYHAHTINSTLAVGVKTESSGVGGAGLTSSLYNLRILMKGAWKGRINNIPMFWDATQNAPSFTIGKNNSIYAGFPPPS</sequence>
<evidence type="ECO:0000313" key="1">
    <source>
        <dbReference type="EMBL" id="QHT80404.1"/>
    </source>
</evidence>
<proteinExistence type="predicted"/>
<name>A0A6C0HIY3_9ZZZZ</name>
<evidence type="ECO:0008006" key="2">
    <source>
        <dbReference type="Google" id="ProtNLM"/>
    </source>
</evidence>
<protein>
    <recommendedName>
        <fullName evidence="2">YHYH domain-containing protein</fullName>
    </recommendedName>
</protein>
<accession>A0A6C0HIY3</accession>
<dbReference type="EMBL" id="MN739968">
    <property type="protein sequence ID" value="QHT80404.1"/>
    <property type="molecule type" value="Genomic_DNA"/>
</dbReference>